<feature type="region of interest" description="Disordered" evidence="1">
    <location>
        <begin position="1"/>
        <end position="21"/>
    </location>
</feature>
<evidence type="ECO:0000313" key="2">
    <source>
        <dbReference type="EMBL" id="MCS0659209.1"/>
    </source>
</evidence>
<dbReference type="RefSeq" id="WP_258812395.1">
    <property type="nucleotide sequence ID" value="NZ_JANUGU010000004.1"/>
</dbReference>
<dbReference type="Pfam" id="PF14070">
    <property type="entry name" value="YjfB_motility"/>
    <property type="match status" value="1"/>
</dbReference>
<dbReference type="InterPro" id="IPR025906">
    <property type="entry name" value="YjfB_motility"/>
</dbReference>
<accession>A0ABT2CZB0</accession>
<feature type="region of interest" description="Disordered" evidence="1">
    <location>
        <begin position="45"/>
        <end position="67"/>
    </location>
</feature>
<feature type="compositionally biased region" description="Low complexity" evidence="1">
    <location>
        <begin position="1"/>
        <end position="17"/>
    </location>
</feature>
<protein>
    <submittedName>
        <fullName evidence="2">YjfB family protein</fullName>
    </submittedName>
</protein>
<evidence type="ECO:0000313" key="3">
    <source>
        <dbReference type="Proteomes" id="UP001204621"/>
    </source>
</evidence>
<comment type="caution">
    <text evidence="2">The sequence shown here is derived from an EMBL/GenBank/DDBJ whole genome shotgun (WGS) entry which is preliminary data.</text>
</comment>
<evidence type="ECO:0000256" key="1">
    <source>
        <dbReference type="SAM" id="MobiDB-lite"/>
    </source>
</evidence>
<gene>
    <name evidence="2" type="ORF">NX778_14155</name>
</gene>
<dbReference type="EMBL" id="JANUGU010000004">
    <property type="protein sequence ID" value="MCS0659209.1"/>
    <property type="molecule type" value="Genomic_DNA"/>
</dbReference>
<dbReference type="Proteomes" id="UP001204621">
    <property type="component" value="Unassembled WGS sequence"/>
</dbReference>
<sequence>MMDASSIARAASTIADTGTKQDVDVALQKRAEEIASSTATQLLDAIKSPPPVQNLPDHLGQTINTTA</sequence>
<reference evidence="2 3" key="1">
    <citation type="submission" date="2022-08" db="EMBL/GenBank/DDBJ databases">
        <title>Reclassification of Massilia species as members of the genera Telluria, Duganella, Pseudoduganella, Mokoshia gen. nov. and Zemynaea gen. nov. using orthogonal and non-orthogonal genome-based approaches.</title>
        <authorList>
            <person name="Bowman J.P."/>
        </authorList>
    </citation>
    <scope>NUCLEOTIDE SEQUENCE [LARGE SCALE GENOMIC DNA]</scope>
    <source>
        <strain evidence="2 3">JCM 31606</strain>
    </source>
</reference>
<organism evidence="2 3">
    <name type="scientific">Massilia terrae</name>
    <dbReference type="NCBI Taxonomy" id="1811224"/>
    <lineage>
        <taxon>Bacteria</taxon>
        <taxon>Pseudomonadati</taxon>
        <taxon>Pseudomonadota</taxon>
        <taxon>Betaproteobacteria</taxon>
        <taxon>Burkholderiales</taxon>
        <taxon>Oxalobacteraceae</taxon>
        <taxon>Telluria group</taxon>
        <taxon>Massilia</taxon>
    </lineage>
</organism>
<proteinExistence type="predicted"/>
<keyword evidence="3" id="KW-1185">Reference proteome</keyword>
<name>A0ABT2CZB0_9BURK</name>